<feature type="region of interest" description="Disordered" evidence="1">
    <location>
        <begin position="1"/>
        <end position="41"/>
    </location>
</feature>
<proteinExistence type="predicted"/>
<organism evidence="2 3">
    <name type="scientific">Solanum tuberosum</name>
    <name type="common">Potato</name>
    <dbReference type="NCBI Taxonomy" id="4113"/>
    <lineage>
        <taxon>Eukaryota</taxon>
        <taxon>Viridiplantae</taxon>
        <taxon>Streptophyta</taxon>
        <taxon>Embryophyta</taxon>
        <taxon>Tracheophyta</taxon>
        <taxon>Spermatophyta</taxon>
        <taxon>Magnoliopsida</taxon>
        <taxon>eudicotyledons</taxon>
        <taxon>Gunneridae</taxon>
        <taxon>Pentapetalae</taxon>
        <taxon>asterids</taxon>
        <taxon>lamiids</taxon>
        <taxon>Solanales</taxon>
        <taxon>Solanaceae</taxon>
        <taxon>Solanoideae</taxon>
        <taxon>Solaneae</taxon>
        <taxon>Solanum</taxon>
    </lineage>
</organism>
<dbReference type="HOGENOM" id="CLU_134717_0_0_1"/>
<dbReference type="PaxDb" id="4113-PGSC0003DMT400097000"/>
<dbReference type="Gramene" id="PGSC0003DMT400097000">
    <property type="protein sequence ID" value="PGSC0003DMT400097000"/>
    <property type="gene ID" value="PGSC0003DMG400046571"/>
</dbReference>
<accession>M1DZP4</accession>
<protein>
    <submittedName>
        <fullName evidence="2">Gag-pol polyprotein</fullName>
    </submittedName>
</protein>
<reference evidence="2" key="2">
    <citation type="submission" date="2015-06" db="UniProtKB">
        <authorList>
            <consortium name="EnsemblPlants"/>
        </authorList>
    </citation>
    <scope>IDENTIFICATION</scope>
    <source>
        <strain evidence="2">DM1-3 516 R44</strain>
    </source>
</reference>
<reference evidence="3" key="1">
    <citation type="journal article" date="2011" name="Nature">
        <title>Genome sequence and analysis of the tuber crop potato.</title>
        <authorList>
            <consortium name="The Potato Genome Sequencing Consortium"/>
        </authorList>
    </citation>
    <scope>NUCLEOTIDE SEQUENCE [LARGE SCALE GENOMIC DNA]</scope>
    <source>
        <strain evidence="3">cv. DM1-3 516 R44</strain>
    </source>
</reference>
<evidence type="ECO:0000256" key="1">
    <source>
        <dbReference type="SAM" id="MobiDB-lite"/>
    </source>
</evidence>
<dbReference type="Proteomes" id="UP000011115">
    <property type="component" value="Unassembled WGS sequence"/>
</dbReference>
<evidence type="ECO:0000313" key="2">
    <source>
        <dbReference type="EnsemblPlants" id="PGSC0003DMT400097000"/>
    </source>
</evidence>
<evidence type="ECO:0000313" key="3">
    <source>
        <dbReference type="Proteomes" id="UP000011115"/>
    </source>
</evidence>
<dbReference type="InParanoid" id="M1DZP4"/>
<keyword evidence="3" id="KW-1185">Reference proteome</keyword>
<name>M1DZP4_SOLTU</name>
<dbReference type="EnsemblPlants" id="PGSC0003DMT400097000">
    <property type="protein sequence ID" value="PGSC0003DMT400097000"/>
    <property type="gene ID" value="PGSC0003DMG400046571"/>
</dbReference>
<sequence>MFRGPRSIDQISNFQLSDDQRRSTRIVHGSNHGPLTENTASRRAYTRRNVRENSEQEAPPQVPQILVDPLAEKVSNAELRASFQANDQAMTAQYNREVVVPKNPNVGTTTSRVRDFPRMNPLEFHVSRVEEDPQEFIIEVHKVLMIMGVMPV</sequence>
<dbReference type="AlphaFoldDB" id="M1DZP4"/>